<dbReference type="AlphaFoldDB" id="A0A1R3RYU6"/>
<accession>A0A1R3RYU6</accession>
<dbReference type="EMBL" id="KV907494">
    <property type="protein sequence ID" value="OOF99658.1"/>
    <property type="molecule type" value="Genomic_DNA"/>
</dbReference>
<sequence length="77" mass="8486">MSTSKRCVLKTNKTRAVCISSGSICPLPSQQLKALARKTLNSNFIMQIFRPYERVITGEAWCGGRCYSASPPVSSMQ</sequence>
<dbReference type="VEuPathDB" id="FungiDB:ASPCADRAFT_203428"/>
<evidence type="ECO:0000313" key="1">
    <source>
        <dbReference type="EMBL" id="OOF99658.1"/>
    </source>
</evidence>
<protein>
    <submittedName>
        <fullName evidence="1">Uncharacterized protein</fullName>
    </submittedName>
</protein>
<keyword evidence="2" id="KW-1185">Reference proteome</keyword>
<gene>
    <name evidence="1" type="ORF">ASPCADRAFT_203428</name>
</gene>
<evidence type="ECO:0000313" key="2">
    <source>
        <dbReference type="Proteomes" id="UP000188318"/>
    </source>
</evidence>
<organism evidence="1 2">
    <name type="scientific">Aspergillus carbonarius (strain ITEM 5010)</name>
    <dbReference type="NCBI Taxonomy" id="602072"/>
    <lineage>
        <taxon>Eukaryota</taxon>
        <taxon>Fungi</taxon>
        <taxon>Dikarya</taxon>
        <taxon>Ascomycota</taxon>
        <taxon>Pezizomycotina</taxon>
        <taxon>Eurotiomycetes</taxon>
        <taxon>Eurotiomycetidae</taxon>
        <taxon>Eurotiales</taxon>
        <taxon>Aspergillaceae</taxon>
        <taxon>Aspergillus</taxon>
        <taxon>Aspergillus subgen. Circumdati</taxon>
    </lineage>
</organism>
<name>A0A1R3RYU6_ASPC5</name>
<proteinExistence type="predicted"/>
<reference evidence="2" key="1">
    <citation type="journal article" date="2017" name="Genome Biol.">
        <title>Comparative genomics reveals high biological diversity and specific adaptations in the industrially and medically important fungal genus Aspergillus.</title>
        <authorList>
            <person name="de Vries R.P."/>
            <person name="Riley R."/>
            <person name="Wiebenga A."/>
            <person name="Aguilar-Osorio G."/>
            <person name="Amillis S."/>
            <person name="Uchima C.A."/>
            <person name="Anderluh G."/>
            <person name="Asadollahi M."/>
            <person name="Askin M."/>
            <person name="Barry K."/>
            <person name="Battaglia E."/>
            <person name="Bayram O."/>
            <person name="Benocci T."/>
            <person name="Braus-Stromeyer S.A."/>
            <person name="Caldana C."/>
            <person name="Canovas D."/>
            <person name="Cerqueira G.C."/>
            <person name="Chen F."/>
            <person name="Chen W."/>
            <person name="Choi C."/>
            <person name="Clum A."/>
            <person name="Dos Santos R.A."/>
            <person name="Damasio A.R."/>
            <person name="Diallinas G."/>
            <person name="Emri T."/>
            <person name="Fekete E."/>
            <person name="Flipphi M."/>
            <person name="Freyberg S."/>
            <person name="Gallo A."/>
            <person name="Gournas C."/>
            <person name="Habgood R."/>
            <person name="Hainaut M."/>
            <person name="Harispe M.L."/>
            <person name="Henrissat B."/>
            <person name="Hilden K.S."/>
            <person name="Hope R."/>
            <person name="Hossain A."/>
            <person name="Karabika E."/>
            <person name="Karaffa L."/>
            <person name="Karanyi Z."/>
            <person name="Krasevec N."/>
            <person name="Kuo A."/>
            <person name="Kusch H."/>
            <person name="LaButti K."/>
            <person name="Lagendijk E.L."/>
            <person name="Lapidus A."/>
            <person name="Levasseur A."/>
            <person name="Lindquist E."/>
            <person name="Lipzen A."/>
            <person name="Logrieco A.F."/>
            <person name="MacCabe A."/>
            <person name="Maekelae M.R."/>
            <person name="Malavazi I."/>
            <person name="Melin P."/>
            <person name="Meyer V."/>
            <person name="Mielnichuk N."/>
            <person name="Miskei M."/>
            <person name="Molnar A.P."/>
            <person name="Mule G."/>
            <person name="Ngan C.Y."/>
            <person name="Orejas M."/>
            <person name="Orosz E."/>
            <person name="Ouedraogo J.P."/>
            <person name="Overkamp K.M."/>
            <person name="Park H.-S."/>
            <person name="Perrone G."/>
            <person name="Piumi F."/>
            <person name="Punt P.J."/>
            <person name="Ram A.F."/>
            <person name="Ramon A."/>
            <person name="Rauscher S."/>
            <person name="Record E."/>
            <person name="Riano-Pachon D.M."/>
            <person name="Robert V."/>
            <person name="Roehrig J."/>
            <person name="Ruller R."/>
            <person name="Salamov A."/>
            <person name="Salih N.S."/>
            <person name="Samson R.A."/>
            <person name="Sandor E."/>
            <person name="Sanguinetti M."/>
            <person name="Schuetze T."/>
            <person name="Sepcic K."/>
            <person name="Shelest E."/>
            <person name="Sherlock G."/>
            <person name="Sophianopoulou V."/>
            <person name="Squina F.M."/>
            <person name="Sun H."/>
            <person name="Susca A."/>
            <person name="Todd R.B."/>
            <person name="Tsang A."/>
            <person name="Unkles S.E."/>
            <person name="van de Wiele N."/>
            <person name="van Rossen-Uffink D."/>
            <person name="Oliveira J.V."/>
            <person name="Vesth T.C."/>
            <person name="Visser J."/>
            <person name="Yu J.-H."/>
            <person name="Zhou M."/>
            <person name="Andersen M.R."/>
            <person name="Archer D.B."/>
            <person name="Baker S.E."/>
            <person name="Benoit I."/>
            <person name="Brakhage A.A."/>
            <person name="Braus G.H."/>
            <person name="Fischer R."/>
            <person name="Frisvad J.C."/>
            <person name="Goldman G.H."/>
            <person name="Houbraken J."/>
            <person name="Oakley B."/>
            <person name="Pocsi I."/>
            <person name="Scazzocchio C."/>
            <person name="Seiboth B."/>
            <person name="vanKuyk P.A."/>
            <person name="Wortman J."/>
            <person name="Dyer P.S."/>
            <person name="Grigoriev I.V."/>
        </authorList>
    </citation>
    <scope>NUCLEOTIDE SEQUENCE [LARGE SCALE GENOMIC DNA]</scope>
    <source>
        <strain evidence="2">ITEM 5010</strain>
    </source>
</reference>
<dbReference type="Proteomes" id="UP000188318">
    <property type="component" value="Unassembled WGS sequence"/>
</dbReference>